<keyword evidence="1" id="KW-0687">Ribonucleoprotein</keyword>
<dbReference type="GO" id="GO:0070181">
    <property type="term" value="F:small ribosomal subunit rRNA binding"/>
    <property type="evidence" value="ECO:0007669"/>
    <property type="project" value="TreeGrafter"/>
</dbReference>
<dbReference type="PANTHER" id="PTHR13479">
    <property type="entry name" value="30S RIBOSOMAL PROTEIN S18"/>
    <property type="match status" value="1"/>
</dbReference>
<gene>
    <name evidence="1" type="primary">Mrps18C-L</name>
    <name evidence="1" type="ORF">Hamer_G011661</name>
</gene>
<evidence type="ECO:0000313" key="1">
    <source>
        <dbReference type="EMBL" id="KAG7168971.1"/>
    </source>
</evidence>
<dbReference type="GO" id="GO:0003735">
    <property type="term" value="F:structural constituent of ribosome"/>
    <property type="evidence" value="ECO:0007669"/>
    <property type="project" value="InterPro"/>
</dbReference>
<dbReference type="Pfam" id="PF01084">
    <property type="entry name" value="Ribosomal_S18"/>
    <property type="match status" value="1"/>
</dbReference>
<keyword evidence="1" id="KW-0689">Ribosomal protein</keyword>
<dbReference type="GO" id="GO:0032543">
    <property type="term" value="P:mitochondrial translation"/>
    <property type="evidence" value="ECO:0007669"/>
    <property type="project" value="TreeGrafter"/>
</dbReference>
<protein>
    <submittedName>
        <fullName evidence="1">28S ribosomal protein S18c-like</fullName>
    </submittedName>
</protein>
<name>A0A8J5K787_HOMAM</name>
<dbReference type="PANTHER" id="PTHR13479:SF40">
    <property type="entry name" value="SMALL RIBOSOMAL SUBUNIT PROTEIN BS18M"/>
    <property type="match status" value="1"/>
</dbReference>
<dbReference type="EMBL" id="JAHLQT010018664">
    <property type="protein sequence ID" value="KAG7168971.1"/>
    <property type="molecule type" value="Genomic_DNA"/>
</dbReference>
<accession>A0A8J5K787</accession>
<proteinExistence type="predicted"/>
<dbReference type="GO" id="GO:0005763">
    <property type="term" value="C:mitochondrial small ribosomal subunit"/>
    <property type="evidence" value="ECO:0007669"/>
    <property type="project" value="TreeGrafter"/>
</dbReference>
<organism evidence="1 2">
    <name type="scientific">Homarus americanus</name>
    <name type="common">American lobster</name>
    <dbReference type="NCBI Taxonomy" id="6706"/>
    <lineage>
        <taxon>Eukaryota</taxon>
        <taxon>Metazoa</taxon>
        <taxon>Ecdysozoa</taxon>
        <taxon>Arthropoda</taxon>
        <taxon>Crustacea</taxon>
        <taxon>Multicrustacea</taxon>
        <taxon>Malacostraca</taxon>
        <taxon>Eumalacostraca</taxon>
        <taxon>Eucarida</taxon>
        <taxon>Decapoda</taxon>
        <taxon>Pleocyemata</taxon>
        <taxon>Astacidea</taxon>
        <taxon>Nephropoidea</taxon>
        <taxon>Nephropidae</taxon>
        <taxon>Homarus</taxon>
    </lineage>
</organism>
<keyword evidence="2" id="KW-1185">Reference proteome</keyword>
<comment type="caution">
    <text evidence="1">The sequence shown here is derived from an EMBL/GenBank/DDBJ whole genome shotgun (WGS) entry which is preliminary data.</text>
</comment>
<sequence>MASTTCGRRMFLSLKSYLIGRHLPPGTSRYIRVGRASCSTTADTSNTSPISGEAKNDALSSSQVEHVLMEMREKDMPIDMSNPYEREKIRCILCKYNIRLDYKNVRLLSQFISPYTGKVYGRNITRLCRKQQGELEKEVQKSIAAGYIAVMLKDVGFLKDPKLFDPNNPVRPHNY</sequence>
<dbReference type="OrthoDB" id="10066799at2759"/>
<dbReference type="AlphaFoldDB" id="A0A8J5K787"/>
<reference evidence="1" key="1">
    <citation type="journal article" date="2021" name="Sci. Adv.">
        <title>The American lobster genome reveals insights on longevity, neural, and immune adaptations.</title>
        <authorList>
            <person name="Polinski J.M."/>
            <person name="Zimin A.V."/>
            <person name="Clark K.F."/>
            <person name="Kohn A.B."/>
            <person name="Sadowski N."/>
            <person name="Timp W."/>
            <person name="Ptitsyn A."/>
            <person name="Khanna P."/>
            <person name="Romanova D.Y."/>
            <person name="Williams P."/>
            <person name="Greenwood S.J."/>
            <person name="Moroz L.L."/>
            <person name="Walt D.R."/>
            <person name="Bodnar A.G."/>
        </authorList>
    </citation>
    <scope>NUCLEOTIDE SEQUENCE</scope>
    <source>
        <strain evidence="1">GMGI-L3</strain>
    </source>
</reference>
<dbReference type="InterPro" id="IPR001648">
    <property type="entry name" value="Ribosomal_bS18"/>
</dbReference>
<dbReference type="Proteomes" id="UP000747542">
    <property type="component" value="Unassembled WGS sequence"/>
</dbReference>
<evidence type="ECO:0000313" key="2">
    <source>
        <dbReference type="Proteomes" id="UP000747542"/>
    </source>
</evidence>